<accession>A0A9W9S2E8</accession>
<name>A0A9W9S2E8_9EURO</name>
<dbReference type="EMBL" id="JAPZBS010000005">
    <property type="protein sequence ID" value="KAJ5370427.1"/>
    <property type="molecule type" value="Genomic_DNA"/>
</dbReference>
<dbReference type="GeneID" id="81438627"/>
<protein>
    <submittedName>
        <fullName evidence="1">Uncharacterized protein</fullName>
    </submittedName>
</protein>
<evidence type="ECO:0000313" key="1">
    <source>
        <dbReference type="EMBL" id="KAJ5370427.1"/>
    </source>
</evidence>
<dbReference type="Proteomes" id="UP001147782">
    <property type="component" value="Unassembled WGS sequence"/>
</dbReference>
<reference evidence="1" key="1">
    <citation type="submission" date="2022-11" db="EMBL/GenBank/DDBJ databases">
        <authorList>
            <person name="Petersen C."/>
        </authorList>
    </citation>
    <scope>NUCLEOTIDE SEQUENCE</scope>
    <source>
        <strain evidence="1">IBT 29864</strain>
    </source>
</reference>
<keyword evidence="2" id="KW-1185">Reference proteome</keyword>
<dbReference type="RefSeq" id="XP_056554861.1">
    <property type="nucleotide sequence ID" value="XM_056699448.1"/>
</dbReference>
<comment type="caution">
    <text evidence="1">The sequence shown here is derived from an EMBL/GenBank/DDBJ whole genome shotgun (WGS) entry which is preliminary data.</text>
</comment>
<evidence type="ECO:0000313" key="2">
    <source>
        <dbReference type="Proteomes" id="UP001147782"/>
    </source>
</evidence>
<proteinExistence type="predicted"/>
<sequence length="198" mass="21917">MDLDIACGLFDELGVETEEWTHRPAQTVNQTDMLAPQESAARYKTQGYAQELKDEIVPYVRAKLDADNLGECLIAKSKTREGKLDLGSIVSGEYKTIVLGALLMRVGAKINDEDRRLLRGLVSKVVCIPGIAWPLGDGGFRSPGKAQFLAALDAYEPGKPRDFQELSCFQCGKIESEIGNKPLQFTKCKRAWYCNKVS</sequence>
<reference evidence="1" key="2">
    <citation type="journal article" date="2023" name="IMA Fungus">
        <title>Comparative genomic study of the Penicillium genus elucidates a diverse pangenome and 15 lateral gene transfer events.</title>
        <authorList>
            <person name="Petersen C."/>
            <person name="Sorensen T."/>
            <person name="Nielsen M.R."/>
            <person name="Sondergaard T.E."/>
            <person name="Sorensen J.L."/>
            <person name="Fitzpatrick D.A."/>
            <person name="Frisvad J.C."/>
            <person name="Nielsen K.L."/>
        </authorList>
    </citation>
    <scope>NUCLEOTIDE SEQUENCE</scope>
    <source>
        <strain evidence="1">IBT 29864</strain>
    </source>
</reference>
<organism evidence="1 2">
    <name type="scientific">Penicillium cataractarum</name>
    <dbReference type="NCBI Taxonomy" id="2100454"/>
    <lineage>
        <taxon>Eukaryota</taxon>
        <taxon>Fungi</taxon>
        <taxon>Dikarya</taxon>
        <taxon>Ascomycota</taxon>
        <taxon>Pezizomycotina</taxon>
        <taxon>Eurotiomycetes</taxon>
        <taxon>Eurotiomycetidae</taxon>
        <taxon>Eurotiales</taxon>
        <taxon>Aspergillaceae</taxon>
        <taxon>Penicillium</taxon>
    </lineage>
</organism>
<dbReference type="AlphaFoldDB" id="A0A9W9S2E8"/>
<gene>
    <name evidence="1" type="ORF">N7496_006519</name>
</gene>
<dbReference type="OrthoDB" id="432970at2759"/>